<dbReference type="Proteomes" id="UP001499933">
    <property type="component" value="Unassembled WGS sequence"/>
</dbReference>
<accession>A0ABN2R9I0</accession>
<dbReference type="EMBL" id="BAAAOG010000007">
    <property type="protein sequence ID" value="GAA1965559.1"/>
    <property type="molecule type" value="Genomic_DNA"/>
</dbReference>
<dbReference type="RefSeq" id="WP_344096199.1">
    <property type="nucleotide sequence ID" value="NZ_BAAAOG010000007.1"/>
</dbReference>
<name>A0ABN2R9I0_9MICO</name>
<organism evidence="1 2">
    <name type="scientific">Microbacterium deminutum</name>
    <dbReference type="NCBI Taxonomy" id="344164"/>
    <lineage>
        <taxon>Bacteria</taxon>
        <taxon>Bacillati</taxon>
        <taxon>Actinomycetota</taxon>
        <taxon>Actinomycetes</taxon>
        <taxon>Micrococcales</taxon>
        <taxon>Microbacteriaceae</taxon>
        <taxon>Microbacterium</taxon>
    </lineage>
</organism>
<evidence type="ECO:0000313" key="1">
    <source>
        <dbReference type="EMBL" id="GAA1965559.1"/>
    </source>
</evidence>
<comment type="caution">
    <text evidence="1">The sequence shown here is derived from an EMBL/GenBank/DDBJ whole genome shotgun (WGS) entry which is preliminary data.</text>
</comment>
<keyword evidence="2" id="KW-1185">Reference proteome</keyword>
<sequence length="165" mass="18003">MSVKHRGRGSQAWNRRVGLRIAFAALLLVLPVQLAVRNAISDEPYPGLFLPNFGPVPEQAGSVEFQTRSVTAELTDDTVIVLDGGELLTGSGGGALPFTRLLSDPAHVDEKTVKWLGERLRVVYPRLDVQSLSIVANSWKFDESTGERSLRGTHVLNRIEIGGTE</sequence>
<evidence type="ECO:0000313" key="2">
    <source>
        <dbReference type="Proteomes" id="UP001499933"/>
    </source>
</evidence>
<proteinExistence type="predicted"/>
<gene>
    <name evidence="1" type="ORF">GCM10009776_30580</name>
</gene>
<reference evidence="1 2" key="1">
    <citation type="journal article" date="2019" name="Int. J. Syst. Evol. Microbiol.">
        <title>The Global Catalogue of Microorganisms (GCM) 10K type strain sequencing project: providing services to taxonomists for standard genome sequencing and annotation.</title>
        <authorList>
            <consortium name="The Broad Institute Genomics Platform"/>
            <consortium name="The Broad Institute Genome Sequencing Center for Infectious Disease"/>
            <person name="Wu L."/>
            <person name="Ma J."/>
        </authorList>
    </citation>
    <scope>NUCLEOTIDE SEQUENCE [LARGE SCALE GENOMIC DNA]</scope>
    <source>
        <strain evidence="1 2">JCM 14901</strain>
    </source>
</reference>
<protein>
    <submittedName>
        <fullName evidence="1">Uncharacterized protein</fullName>
    </submittedName>
</protein>